<proteinExistence type="predicted"/>
<evidence type="ECO:0000313" key="1">
    <source>
        <dbReference type="EMBL" id="OOR83922.1"/>
    </source>
</evidence>
<sequence length="67" mass="7426">MPKIVSNPKTRREINEASMARRGVVNKAFKLHEDTVALVKALSKQTGKSQAQIVTEALQMYAAQNID</sequence>
<dbReference type="RefSeq" id="WP_049237269.1">
    <property type="nucleotide sequence ID" value="NZ_JVLO01000016.1"/>
</dbReference>
<comment type="caution">
    <text evidence="1">The sequence shown here is derived from an EMBL/GenBank/DDBJ whole genome shotgun (WGS) entry which is preliminary data.</text>
</comment>
<dbReference type="OrthoDB" id="6649590at2"/>
<gene>
    <name evidence="1" type="ORF">B0180_05640</name>
</gene>
<protein>
    <recommendedName>
        <fullName evidence="3">Ribbon-helix-helix protein CopG domain-containing protein</fullName>
    </recommendedName>
</protein>
<dbReference type="Proteomes" id="UP000190322">
    <property type="component" value="Unassembled WGS sequence"/>
</dbReference>
<dbReference type="EMBL" id="MUXT01000006">
    <property type="protein sequence ID" value="OOR83922.1"/>
    <property type="molecule type" value="Genomic_DNA"/>
</dbReference>
<organism evidence="1 2">
    <name type="scientific">Moraxella canis</name>
    <dbReference type="NCBI Taxonomy" id="90239"/>
    <lineage>
        <taxon>Bacteria</taxon>
        <taxon>Pseudomonadati</taxon>
        <taxon>Pseudomonadota</taxon>
        <taxon>Gammaproteobacteria</taxon>
        <taxon>Moraxellales</taxon>
        <taxon>Moraxellaceae</taxon>
        <taxon>Moraxella</taxon>
    </lineage>
</organism>
<reference evidence="1 2" key="1">
    <citation type="submission" date="2017-02" db="EMBL/GenBank/DDBJ databases">
        <title>Draft genome sequence of Moraxella canis CCUG 8415A type strain.</title>
        <authorList>
            <person name="Engstrom-Jakobsson H."/>
            <person name="Salva-Serra F."/>
            <person name="Thorell K."/>
            <person name="Gonzales-Siles L."/>
            <person name="Karlsson R."/>
            <person name="Boulund F."/>
            <person name="Engstrand L."/>
            <person name="Moore E."/>
        </authorList>
    </citation>
    <scope>NUCLEOTIDE SEQUENCE [LARGE SCALE GENOMIC DNA]</scope>
    <source>
        <strain evidence="1 2">CCUG 8415A</strain>
    </source>
</reference>
<dbReference type="AlphaFoldDB" id="A0A1S9ZJY0"/>
<accession>A0A1S9ZJY0</accession>
<evidence type="ECO:0008006" key="3">
    <source>
        <dbReference type="Google" id="ProtNLM"/>
    </source>
</evidence>
<name>A0A1S9ZJY0_9GAMM</name>
<evidence type="ECO:0000313" key="2">
    <source>
        <dbReference type="Proteomes" id="UP000190322"/>
    </source>
</evidence>